<proteinExistence type="predicted"/>
<dbReference type="AlphaFoldDB" id="A0A1Q3A2K0"/>
<organism evidence="2 3">
    <name type="scientific">Zygosaccharomyces rouxii</name>
    <dbReference type="NCBI Taxonomy" id="4956"/>
    <lineage>
        <taxon>Eukaryota</taxon>
        <taxon>Fungi</taxon>
        <taxon>Dikarya</taxon>
        <taxon>Ascomycota</taxon>
        <taxon>Saccharomycotina</taxon>
        <taxon>Saccharomycetes</taxon>
        <taxon>Saccharomycetales</taxon>
        <taxon>Saccharomycetaceae</taxon>
        <taxon>Zygosaccharomyces</taxon>
    </lineage>
</organism>
<evidence type="ECO:0000313" key="2">
    <source>
        <dbReference type="EMBL" id="GAV49899.1"/>
    </source>
</evidence>
<dbReference type="EMBL" id="BDGX01000019">
    <property type="protein sequence ID" value="GAV49899.1"/>
    <property type="molecule type" value="Genomic_DNA"/>
</dbReference>
<name>A0A1Q3A2K0_ZYGRO</name>
<feature type="region of interest" description="Disordered" evidence="1">
    <location>
        <begin position="20"/>
        <end position="41"/>
    </location>
</feature>
<dbReference type="OrthoDB" id="4061990at2759"/>
<dbReference type="Proteomes" id="UP000187013">
    <property type="component" value="Unassembled WGS sequence"/>
</dbReference>
<evidence type="ECO:0000256" key="1">
    <source>
        <dbReference type="SAM" id="MobiDB-lite"/>
    </source>
</evidence>
<protein>
    <submittedName>
        <fullName evidence="2">Uncharacterized protein</fullName>
    </submittedName>
</protein>
<evidence type="ECO:0000313" key="3">
    <source>
        <dbReference type="Proteomes" id="UP000187013"/>
    </source>
</evidence>
<gene>
    <name evidence="2" type="ORF">ZYGR_0S00320</name>
</gene>
<comment type="caution">
    <text evidence="2">The sequence shown here is derived from an EMBL/GenBank/DDBJ whole genome shotgun (WGS) entry which is preliminary data.</text>
</comment>
<sequence length="75" mass="8588">MNESKKRSLTLTPSSGIQMVGKKRILDDGSPHKSKGPFGNSEVEDWQKQFLLQAREVRRLQKINEFLELERDCGA</sequence>
<reference evidence="2 3" key="1">
    <citation type="submission" date="2016-08" db="EMBL/GenBank/DDBJ databases">
        <title>Draft genome sequence of allopolyploid Zygosaccharomyces rouxii.</title>
        <authorList>
            <person name="Watanabe J."/>
            <person name="Uehara K."/>
            <person name="Mogi Y."/>
            <person name="Tsukioka Y."/>
        </authorList>
    </citation>
    <scope>NUCLEOTIDE SEQUENCE [LARGE SCALE GENOMIC DNA]</scope>
    <source>
        <strain evidence="2 3">NBRC 110957</strain>
    </source>
</reference>
<accession>A0A1Q3A2K0</accession>